<keyword evidence="1" id="KW-0472">Membrane</keyword>
<dbReference type="KEGG" id="mpl:Mpal_0997"/>
<feature type="transmembrane region" description="Helical" evidence="1">
    <location>
        <begin position="100"/>
        <end position="119"/>
    </location>
</feature>
<dbReference type="EMBL" id="CP001338">
    <property type="protein sequence ID" value="ACL16347.1"/>
    <property type="molecule type" value="Genomic_DNA"/>
</dbReference>
<evidence type="ECO:0000313" key="3">
    <source>
        <dbReference type="Proteomes" id="UP000002457"/>
    </source>
</evidence>
<evidence type="ECO:0000256" key="1">
    <source>
        <dbReference type="SAM" id="Phobius"/>
    </source>
</evidence>
<feature type="transmembrane region" description="Helical" evidence="1">
    <location>
        <begin position="180"/>
        <end position="206"/>
    </location>
</feature>
<name>B8GGU2_METPE</name>
<dbReference type="AlphaFoldDB" id="B8GGU2"/>
<keyword evidence="1" id="KW-0812">Transmembrane</keyword>
<keyword evidence="1" id="KW-1133">Transmembrane helix</keyword>
<feature type="transmembrane region" description="Helical" evidence="1">
    <location>
        <begin position="72"/>
        <end position="93"/>
    </location>
</feature>
<dbReference type="InterPro" id="IPR009577">
    <property type="entry name" value="Sm_multidrug_ex"/>
</dbReference>
<dbReference type="HOGENOM" id="CLU_1297507_0_0_2"/>
<dbReference type="Proteomes" id="UP000002457">
    <property type="component" value="Chromosome"/>
</dbReference>
<proteinExistence type="predicted"/>
<dbReference type="eggNOG" id="arCOG01330">
    <property type="taxonomic scope" value="Archaea"/>
</dbReference>
<accession>B8GGU2</accession>
<evidence type="ECO:0000313" key="2">
    <source>
        <dbReference type="EMBL" id="ACL16347.1"/>
    </source>
</evidence>
<organism evidence="2 3">
    <name type="scientific">Methanosphaerula palustris (strain ATCC BAA-1556 / DSM 19958 / E1-9c)</name>
    <dbReference type="NCBI Taxonomy" id="521011"/>
    <lineage>
        <taxon>Archaea</taxon>
        <taxon>Methanobacteriati</taxon>
        <taxon>Methanobacteriota</taxon>
        <taxon>Stenosarchaea group</taxon>
        <taxon>Methanomicrobia</taxon>
        <taxon>Methanomicrobiales</taxon>
        <taxon>Methanoregulaceae</taxon>
        <taxon>Methanosphaerula</taxon>
    </lineage>
</organism>
<sequence length="212" mass="22893">MITETENSSVIRSLLMEWVVHPDQSSDPGQEPIGYIRPSKRLRIIEGSGAIFALVVVPSLLILLPGVRSDHLLALIGSTALIESGAPVVGVALGLPPAVVLVLVCSVALGLILLIYTLLDTLDAESPRVSHLLVWVRQRYTRSKTLQTYGIYGLVPGMVILGVWICPPIAWLVGWERRRAVLLMMIGFTIAAAGTLAVATGLVRILPAYLSW</sequence>
<keyword evidence="3" id="KW-1185">Reference proteome</keyword>
<protein>
    <submittedName>
        <fullName evidence="2">Uncharacterized protein</fullName>
    </submittedName>
</protein>
<feature type="transmembrane region" description="Helical" evidence="1">
    <location>
        <begin position="44"/>
        <end position="66"/>
    </location>
</feature>
<feature type="transmembrane region" description="Helical" evidence="1">
    <location>
        <begin position="149"/>
        <end position="173"/>
    </location>
</feature>
<reference evidence="2 3" key="1">
    <citation type="journal article" date="2015" name="Genome Announc.">
        <title>Complete Genome Sequence of Methanosphaerula palustris E1-9CT, a Hydrogenotrophic Methanogen Isolated from a Minerotrophic Fen Peatland.</title>
        <authorList>
            <person name="Cadillo-Quiroz H."/>
            <person name="Browne P."/>
            <person name="Kyrpides N."/>
            <person name="Woyke T."/>
            <person name="Goodwin L."/>
            <person name="Detter C."/>
            <person name="Yavitt J.B."/>
            <person name="Zinder S.H."/>
        </authorList>
    </citation>
    <scope>NUCLEOTIDE SEQUENCE [LARGE SCALE GENOMIC DNA]</scope>
    <source>
        <strain evidence="3">ATCC BAA-1556 / DSM 19958 / E1-9c</strain>
    </source>
</reference>
<gene>
    <name evidence="2" type="ordered locus">Mpal_0997</name>
</gene>
<dbReference type="Pfam" id="PF06695">
    <property type="entry name" value="Sm_multidrug_ex"/>
    <property type="match status" value="1"/>
</dbReference>